<gene>
    <name evidence="11" type="primary">Dmbt1_1</name>
    <name evidence="11" type="ORF">SAKLUC_R11787</name>
</gene>
<comment type="caution">
    <text evidence="9">Lacks conserved residue(s) required for the propagation of feature annotation.</text>
</comment>
<dbReference type="InterPro" id="IPR036772">
    <property type="entry name" value="SRCR-like_dom_sf"/>
</dbReference>
<keyword evidence="4" id="KW-0675">Receptor</keyword>
<dbReference type="SMART" id="SM00202">
    <property type="entry name" value="SR"/>
    <property type="match status" value="1"/>
</dbReference>
<dbReference type="PROSITE" id="PS00420">
    <property type="entry name" value="SRCR_1"/>
    <property type="match status" value="1"/>
</dbReference>
<feature type="disulfide bond" evidence="9">
    <location>
        <begin position="77"/>
        <end position="141"/>
    </location>
</feature>
<comment type="caution">
    <text evidence="11">The sequence shown here is derived from an EMBL/GenBank/DDBJ whole genome shotgun (WGS) entry which is preliminary data.</text>
</comment>
<evidence type="ECO:0000256" key="9">
    <source>
        <dbReference type="PROSITE-ProRule" id="PRU00196"/>
    </source>
</evidence>
<dbReference type="FunFam" id="3.10.250.10:FF:000007">
    <property type="entry name" value="Soluble scavenger receptor cysteine-rich domain-containing protein SSC5D"/>
    <property type="match status" value="1"/>
</dbReference>
<dbReference type="Proteomes" id="UP000558958">
    <property type="component" value="Unassembled WGS sequence"/>
</dbReference>
<keyword evidence="12" id="KW-1185">Reference proteome</keyword>
<evidence type="ECO:0000256" key="8">
    <source>
        <dbReference type="ARBA" id="ARBA00069168"/>
    </source>
</evidence>
<evidence type="ECO:0000256" key="4">
    <source>
        <dbReference type="ARBA" id="ARBA00023170"/>
    </source>
</evidence>
<dbReference type="InterPro" id="IPR001190">
    <property type="entry name" value="SRCR"/>
</dbReference>
<dbReference type="PANTHER" id="PTHR19331">
    <property type="entry name" value="SCAVENGER RECEPTOR DOMAIN-CONTAINING"/>
    <property type="match status" value="1"/>
</dbReference>
<dbReference type="SUPFAM" id="SSF56487">
    <property type="entry name" value="SRCR-like"/>
    <property type="match status" value="2"/>
</dbReference>
<evidence type="ECO:0000313" key="12">
    <source>
        <dbReference type="Proteomes" id="UP000558958"/>
    </source>
</evidence>
<name>A0A7K8YJ72_9PASS</name>
<comment type="subunit">
    <text evidence="7">Interacts with LGALS1 and laminin.</text>
</comment>
<dbReference type="PANTHER" id="PTHR19331:SF487">
    <property type="entry name" value="SOLUBLE SCAVENGER RECEPTOR CYSTEINE-RICH DOMAIN-CONTAINING PROTEIN SSC5D"/>
    <property type="match status" value="1"/>
</dbReference>
<evidence type="ECO:0000256" key="1">
    <source>
        <dbReference type="ARBA" id="ARBA00022729"/>
    </source>
</evidence>
<organism evidence="11 12">
    <name type="scientific">Sakesphorus luctuosus</name>
    <dbReference type="NCBI Taxonomy" id="419690"/>
    <lineage>
        <taxon>Eukaryota</taxon>
        <taxon>Metazoa</taxon>
        <taxon>Chordata</taxon>
        <taxon>Craniata</taxon>
        <taxon>Vertebrata</taxon>
        <taxon>Euteleostomi</taxon>
        <taxon>Archelosauria</taxon>
        <taxon>Archosauria</taxon>
        <taxon>Dinosauria</taxon>
        <taxon>Saurischia</taxon>
        <taxon>Theropoda</taxon>
        <taxon>Coelurosauria</taxon>
        <taxon>Aves</taxon>
        <taxon>Neognathae</taxon>
        <taxon>Neoaves</taxon>
        <taxon>Telluraves</taxon>
        <taxon>Australaves</taxon>
        <taxon>Passeriformes</taxon>
        <taxon>Thamnophilidae</taxon>
        <taxon>Sakesphorus</taxon>
    </lineage>
</organism>
<feature type="disulfide bond" evidence="9">
    <location>
        <begin position="13"/>
        <end position="23"/>
    </location>
</feature>
<dbReference type="Gene3D" id="3.10.250.10">
    <property type="entry name" value="SRCR-like domain"/>
    <property type="match status" value="2"/>
</dbReference>
<evidence type="ECO:0000259" key="10">
    <source>
        <dbReference type="PROSITE" id="PS50287"/>
    </source>
</evidence>
<accession>A0A7K8YJ72</accession>
<evidence type="ECO:0000256" key="6">
    <source>
        <dbReference type="ARBA" id="ARBA00058074"/>
    </source>
</evidence>
<reference evidence="11 12" key="1">
    <citation type="submission" date="2019-09" db="EMBL/GenBank/DDBJ databases">
        <title>Bird 10,000 Genomes (B10K) Project - Family phase.</title>
        <authorList>
            <person name="Zhang G."/>
        </authorList>
    </citation>
    <scope>NUCLEOTIDE SEQUENCE [LARGE SCALE GENOMIC DNA]</scope>
    <source>
        <strain evidence="11">B10K-DU-001-06</strain>
        <tissue evidence="11">Muscle</tissue>
    </source>
</reference>
<keyword evidence="5" id="KW-0325">Glycoprotein</keyword>
<dbReference type="EMBL" id="VWZD01004281">
    <property type="protein sequence ID" value="NXG03251.1"/>
    <property type="molecule type" value="Genomic_DNA"/>
</dbReference>
<keyword evidence="2" id="KW-0677">Repeat</keyword>
<dbReference type="PRINTS" id="PR00258">
    <property type="entry name" value="SPERACTRCPTR"/>
</dbReference>
<evidence type="ECO:0000256" key="3">
    <source>
        <dbReference type="ARBA" id="ARBA00023157"/>
    </source>
</evidence>
<dbReference type="PROSITE" id="PS50287">
    <property type="entry name" value="SRCR_2"/>
    <property type="match status" value="2"/>
</dbReference>
<feature type="disulfide bond" evidence="9">
    <location>
        <begin position="90"/>
        <end position="151"/>
    </location>
</feature>
<evidence type="ECO:0000256" key="5">
    <source>
        <dbReference type="ARBA" id="ARBA00023180"/>
    </source>
</evidence>
<feature type="non-terminal residue" evidence="11">
    <location>
        <position position="1"/>
    </location>
</feature>
<keyword evidence="3 9" id="KW-1015">Disulfide bond</keyword>
<dbReference type="GO" id="GO:0016020">
    <property type="term" value="C:membrane"/>
    <property type="evidence" value="ECO:0007669"/>
    <property type="project" value="InterPro"/>
</dbReference>
<sequence length="151" mass="15809">QGAGPIWLDDVTCAGTEEHLGQCQARPWGHNNCHHGEDAGVVCAGASRCAQVRLVAGPAPCQGRVEVLHGHRWGTVCDDSWDLRDARVTCRQVGCGEAVAAPGHAHFGRGAGPVLLDQVGCTGEENALAECQLGTWGVHNCNHEEDAGVVC</sequence>
<feature type="non-terminal residue" evidence="11">
    <location>
        <position position="151"/>
    </location>
</feature>
<feature type="domain" description="SRCR" evidence="10">
    <location>
        <begin position="52"/>
        <end position="151"/>
    </location>
</feature>
<dbReference type="AlphaFoldDB" id="A0A7K8YJ72"/>
<keyword evidence="1" id="KW-0732">Signal</keyword>
<feature type="domain" description="SRCR" evidence="10">
    <location>
        <begin position="1"/>
        <end position="44"/>
    </location>
</feature>
<proteinExistence type="predicted"/>
<evidence type="ECO:0000256" key="7">
    <source>
        <dbReference type="ARBA" id="ARBA00064153"/>
    </source>
</evidence>
<protein>
    <recommendedName>
        <fullName evidence="8">Soluble scavenger receptor cysteine-rich domain-containing protein SSC5D</fullName>
    </recommendedName>
</protein>
<evidence type="ECO:0000256" key="2">
    <source>
        <dbReference type="ARBA" id="ARBA00022737"/>
    </source>
</evidence>
<comment type="function">
    <text evidence="6">Binds to extracellular matrix proteins. Binds to pathogen-associated molecular patterns (PAMPs) present on the cell walls of Gram-positive and Gram-negative bacteria and fungi, behaving as a pattern recognition receptor (PRR). Induces bacterial and fungal aggregation and subsequent inhibition of PAMP-induced cytokine release. Does not possess intrinsic bactericidal activity. May play a role in the innate defense and homeostasis of certain epithelial surfaces.</text>
</comment>
<dbReference type="Pfam" id="PF00530">
    <property type="entry name" value="SRCR"/>
    <property type="match status" value="2"/>
</dbReference>
<evidence type="ECO:0000313" key="11">
    <source>
        <dbReference type="EMBL" id="NXG03251.1"/>
    </source>
</evidence>
<feature type="disulfide bond" evidence="9">
    <location>
        <begin position="121"/>
        <end position="131"/>
    </location>
</feature>